<comment type="caution">
    <text evidence="12">The sequence shown here is derived from an EMBL/GenBank/DDBJ whole genome shotgun (WGS) entry which is preliminary data.</text>
</comment>
<feature type="domain" description="Anoctamin dimerisation" evidence="11">
    <location>
        <begin position="85"/>
        <end position="366"/>
    </location>
</feature>
<dbReference type="Pfam" id="PF04547">
    <property type="entry name" value="Anoctamin"/>
    <property type="match status" value="1"/>
</dbReference>
<feature type="transmembrane region" description="Helical" evidence="8">
    <location>
        <begin position="386"/>
        <end position="407"/>
    </location>
</feature>
<feature type="transmembrane region" description="Helical" evidence="8">
    <location>
        <begin position="827"/>
        <end position="851"/>
    </location>
</feature>
<feature type="transmembrane region" description="Helical" evidence="8">
    <location>
        <begin position="537"/>
        <end position="560"/>
    </location>
</feature>
<organism evidence="12 13">
    <name type="scientific">Heterodera trifolii</name>
    <dbReference type="NCBI Taxonomy" id="157864"/>
    <lineage>
        <taxon>Eukaryota</taxon>
        <taxon>Metazoa</taxon>
        <taxon>Ecdysozoa</taxon>
        <taxon>Nematoda</taxon>
        <taxon>Chromadorea</taxon>
        <taxon>Rhabditida</taxon>
        <taxon>Tylenchina</taxon>
        <taxon>Tylenchomorpha</taxon>
        <taxon>Tylenchoidea</taxon>
        <taxon>Heteroderidae</taxon>
        <taxon>Heteroderinae</taxon>
        <taxon>Heterodera</taxon>
    </lineage>
</organism>
<proteinExistence type="inferred from homology"/>
<evidence type="ECO:0000256" key="7">
    <source>
        <dbReference type="ARBA" id="ARBA00023180"/>
    </source>
</evidence>
<evidence type="ECO:0000256" key="9">
    <source>
        <dbReference type="SAM" id="MobiDB-lite"/>
    </source>
</evidence>
<feature type="region of interest" description="Disordered" evidence="9">
    <location>
        <begin position="1081"/>
        <end position="1146"/>
    </location>
</feature>
<keyword evidence="7" id="KW-0325">Glycoprotein</keyword>
<dbReference type="InterPro" id="IPR049452">
    <property type="entry name" value="Anoctamin_TM"/>
</dbReference>
<feature type="transmembrane region" description="Helical" evidence="8">
    <location>
        <begin position="776"/>
        <end position="799"/>
    </location>
</feature>
<dbReference type="PANTHER" id="PTHR12308:SF84">
    <property type="entry name" value="ANOCTAMIN"/>
    <property type="match status" value="1"/>
</dbReference>
<evidence type="ECO:0000313" key="13">
    <source>
        <dbReference type="Proteomes" id="UP001620626"/>
    </source>
</evidence>
<gene>
    <name evidence="12" type="ORF">niasHT_008600</name>
</gene>
<sequence length="1146" mass="133470">MSNPKRVRLERLHALDFGESEDISETQSLDDSAITFANLNTVNAKNQQMRKKMNNREQFELELSAESDHRSPDKSPKFQRMPSSYFSDGKRIIDYVLVYEEKEMTNSNYSNNNNNCDDNNGTTAAEHVQCDGDGANANANNDTNNGNTNNNSRSSPQRSPQMHAQKRQMYEESLLGLGLELEHANATAINPNIKFVLIHAPFKVLMRQAELMMVRMPVHRNDVRKEWNLTDGFVNACLKRLKFLDFDPRIKKRIEPETYFCQPFVAQHFECFVGYEHPETFFTRADRARMVHDLLIRARYDRGESINKLRFGIDKLLRNRTYTAAFPLHDELNKKAKSVDFERCNDRQLLYESWVKMKNVFKYQPLDLIRTYFGTKIGFYFAWLGYYTRCLWPVSVLGILFVLYGLFTIPSDTPSNDVCQGRISHELICPICDTCDYVPVNATCLYTRITYVIDNWSTILFAAIMSIWITLFLEGWKRYHAELAYKWNVLGFEPEEEMMRPEFQFRRKRMSKLNPVTKQEEPYIPFMEKACRLCGSAVTVLFFIFLVIALLFGIIVYRVIVLRVFYASTFLQNQHRTLAIWITSGTAAMINLIFILIMNFFYSKLALKLTEWECPRTQSEFDNSYTFKVFLFQFVNFYSSLFYIAFIKGKFTSPSHSNHWINADRTELRFGSFQPLEQCEAAGCMVELVIQLAVIMIGKQIFNAFFEIGYPMLSYWVRRWRFKIPETKKQKCERISKERRQTIKCISTNTKVSLYEQDYSLNVVYQQFLFEEYLEMVIQLGFVTLFVAAFPLAPLFALINNILEIRLDAYKFVITTQRPVAEQARNIGVWITIINMISNLAVLCNAFVIAFTSDFIPKLYYQITQETLQGYADDTFAYFDSSHLNVTNTEFPNTTYCRYQDYRRPPCSLISQPISRQVWGDAFETVCDDNYEFQDKWWIILAFRLVFVLVFELVVLSIKALFAYLIPDMPTKIVIQLQRERFLMRQAILQRRDSPDELKAAELEEKELSQLTTDRPKLGGSWHDIDSLAYQADVCDSQKSQPAELQRRLSNAGYEGLFSRRDAPALSPRASFVNELPLSMEEADTNEKTSLSFPAIQRKPNRWPTPSLLLLAPPNRSTTTTTSPKQKQQQKSTTTNSVEVLQQNER</sequence>
<feature type="compositionally biased region" description="Basic and acidic residues" evidence="9">
    <location>
        <begin position="66"/>
        <end position="76"/>
    </location>
</feature>
<dbReference type="AlphaFoldDB" id="A0ABD2M498"/>
<protein>
    <recommendedName>
        <fullName evidence="8">Anoctamin</fullName>
    </recommendedName>
</protein>
<accession>A0ABD2M498</accession>
<keyword evidence="5 8" id="KW-1133">Transmembrane helix</keyword>
<name>A0ABD2M498_9BILA</name>
<evidence type="ECO:0000256" key="3">
    <source>
        <dbReference type="ARBA" id="ARBA00022475"/>
    </source>
</evidence>
<feature type="region of interest" description="Disordered" evidence="9">
    <location>
        <begin position="63"/>
        <end position="84"/>
    </location>
</feature>
<evidence type="ECO:0000313" key="12">
    <source>
        <dbReference type="EMBL" id="KAL3122286.1"/>
    </source>
</evidence>
<feature type="domain" description="Anoctamin transmembrane" evidence="10">
    <location>
        <begin position="369"/>
        <end position="980"/>
    </location>
</feature>
<reference evidence="12 13" key="1">
    <citation type="submission" date="2024-10" db="EMBL/GenBank/DDBJ databases">
        <authorList>
            <person name="Kim D."/>
        </authorList>
    </citation>
    <scope>NUCLEOTIDE SEQUENCE [LARGE SCALE GENOMIC DNA]</scope>
    <source>
        <strain evidence="12">BH-2024</strain>
    </source>
</reference>
<feature type="transmembrane region" description="Helical" evidence="8">
    <location>
        <begin position="625"/>
        <end position="646"/>
    </location>
</feature>
<keyword evidence="6 8" id="KW-0472">Membrane</keyword>
<dbReference type="Pfam" id="PF16178">
    <property type="entry name" value="Anoct_dimer"/>
    <property type="match status" value="1"/>
</dbReference>
<dbReference type="Proteomes" id="UP001620626">
    <property type="component" value="Unassembled WGS sequence"/>
</dbReference>
<dbReference type="InterPro" id="IPR032394">
    <property type="entry name" value="Anoct_dimer"/>
</dbReference>
<evidence type="ECO:0000259" key="11">
    <source>
        <dbReference type="Pfam" id="PF16178"/>
    </source>
</evidence>
<feature type="compositionally biased region" description="Low complexity" evidence="9">
    <location>
        <begin position="131"/>
        <end position="161"/>
    </location>
</feature>
<dbReference type="InterPro" id="IPR007632">
    <property type="entry name" value="Anoctamin"/>
</dbReference>
<evidence type="ECO:0000256" key="2">
    <source>
        <dbReference type="ARBA" id="ARBA00009671"/>
    </source>
</evidence>
<comment type="subcellular location">
    <subcellularLocation>
        <location evidence="1">Cell membrane</location>
        <topology evidence="1">Multi-pass membrane protein</topology>
    </subcellularLocation>
    <subcellularLocation>
        <location evidence="8">Membrane</location>
        <topology evidence="8">Multi-pass membrane protein</topology>
    </subcellularLocation>
</comment>
<feature type="transmembrane region" description="Helical" evidence="8">
    <location>
        <begin position="938"/>
        <end position="966"/>
    </location>
</feature>
<dbReference type="PANTHER" id="PTHR12308">
    <property type="entry name" value="ANOCTAMIN"/>
    <property type="match status" value="1"/>
</dbReference>
<feature type="region of interest" description="Disordered" evidence="9">
    <location>
        <begin position="106"/>
        <end position="167"/>
    </location>
</feature>
<feature type="compositionally biased region" description="Polar residues" evidence="9">
    <location>
        <begin position="1136"/>
        <end position="1146"/>
    </location>
</feature>
<feature type="compositionally biased region" description="Low complexity" evidence="9">
    <location>
        <begin position="1117"/>
        <end position="1135"/>
    </location>
</feature>
<keyword evidence="13" id="KW-1185">Reference proteome</keyword>
<feature type="compositionally biased region" description="Low complexity" evidence="9">
    <location>
        <begin position="106"/>
        <end position="120"/>
    </location>
</feature>
<dbReference type="GO" id="GO:0005886">
    <property type="term" value="C:plasma membrane"/>
    <property type="evidence" value="ECO:0007669"/>
    <property type="project" value="UniProtKB-SubCell"/>
</dbReference>
<keyword evidence="3" id="KW-1003">Cell membrane</keyword>
<feature type="transmembrane region" description="Helical" evidence="8">
    <location>
        <begin position="580"/>
        <end position="602"/>
    </location>
</feature>
<keyword evidence="4 8" id="KW-0812">Transmembrane</keyword>
<evidence type="ECO:0000256" key="5">
    <source>
        <dbReference type="ARBA" id="ARBA00022989"/>
    </source>
</evidence>
<feature type="transmembrane region" description="Helical" evidence="8">
    <location>
        <begin position="456"/>
        <end position="476"/>
    </location>
</feature>
<evidence type="ECO:0000256" key="8">
    <source>
        <dbReference type="RuleBase" id="RU280814"/>
    </source>
</evidence>
<evidence type="ECO:0000256" key="1">
    <source>
        <dbReference type="ARBA" id="ARBA00004651"/>
    </source>
</evidence>
<evidence type="ECO:0000256" key="6">
    <source>
        <dbReference type="ARBA" id="ARBA00023136"/>
    </source>
</evidence>
<dbReference type="EMBL" id="JBICBT010000143">
    <property type="protein sequence ID" value="KAL3122286.1"/>
    <property type="molecule type" value="Genomic_DNA"/>
</dbReference>
<comment type="similarity">
    <text evidence="2 8">Belongs to the anoctamin family.</text>
</comment>
<evidence type="ECO:0000259" key="10">
    <source>
        <dbReference type="Pfam" id="PF04547"/>
    </source>
</evidence>
<evidence type="ECO:0000256" key="4">
    <source>
        <dbReference type="ARBA" id="ARBA00022692"/>
    </source>
</evidence>